<dbReference type="Proteomes" id="UP001215598">
    <property type="component" value="Unassembled WGS sequence"/>
</dbReference>
<evidence type="ECO:0000256" key="2">
    <source>
        <dbReference type="SAM" id="Phobius"/>
    </source>
</evidence>
<keyword evidence="2" id="KW-0472">Membrane</keyword>
<feature type="transmembrane region" description="Helical" evidence="2">
    <location>
        <begin position="6"/>
        <end position="26"/>
    </location>
</feature>
<evidence type="ECO:0000313" key="3">
    <source>
        <dbReference type="EMBL" id="KAJ7705630.1"/>
    </source>
</evidence>
<accession>A0AAD7M8I2</accession>
<protein>
    <submittedName>
        <fullName evidence="3">Uncharacterized protein</fullName>
    </submittedName>
</protein>
<dbReference type="AlphaFoldDB" id="A0AAD7M8I2"/>
<proteinExistence type="predicted"/>
<organism evidence="3 4">
    <name type="scientific">Mycena metata</name>
    <dbReference type="NCBI Taxonomy" id="1033252"/>
    <lineage>
        <taxon>Eukaryota</taxon>
        <taxon>Fungi</taxon>
        <taxon>Dikarya</taxon>
        <taxon>Basidiomycota</taxon>
        <taxon>Agaricomycotina</taxon>
        <taxon>Agaricomycetes</taxon>
        <taxon>Agaricomycetidae</taxon>
        <taxon>Agaricales</taxon>
        <taxon>Marasmiineae</taxon>
        <taxon>Mycenaceae</taxon>
        <taxon>Mycena</taxon>
    </lineage>
</organism>
<sequence>MYQHRPPSPSFIFLVTISLVPALTLLDLRPSFPSSRPHPSFPVEWSRGPPGAAHCVGPTTQCARGIRYGRCENPRACGKCEWCARGVVRPCAGGSHPHLPPPFRSSSLASALARMHGRARRHGHLRSMPPHRAAESVSVCAHSQPSTRTQVRLPPCGPRFRSSRRIESIRRG</sequence>
<evidence type="ECO:0000256" key="1">
    <source>
        <dbReference type="SAM" id="MobiDB-lite"/>
    </source>
</evidence>
<dbReference type="EMBL" id="JARKIB010000472">
    <property type="protein sequence ID" value="KAJ7705630.1"/>
    <property type="molecule type" value="Genomic_DNA"/>
</dbReference>
<name>A0AAD7M8I2_9AGAR</name>
<keyword evidence="2" id="KW-1133">Transmembrane helix</keyword>
<evidence type="ECO:0000313" key="4">
    <source>
        <dbReference type="Proteomes" id="UP001215598"/>
    </source>
</evidence>
<keyword evidence="4" id="KW-1185">Reference proteome</keyword>
<gene>
    <name evidence="3" type="ORF">B0H16DRAFT_701989</name>
</gene>
<reference evidence="3" key="1">
    <citation type="submission" date="2023-03" db="EMBL/GenBank/DDBJ databases">
        <title>Massive genome expansion in bonnet fungi (Mycena s.s.) driven by repeated elements and novel gene families across ecological guilds.</title>
        <authorList>
            <consortium name="Lawrence Berkeley National Laboratory"/>
            <person name="Harder C.B."/>
            <person name="Miyauchi S."/>
            <person name="Viragh M."/>
            <person name="Kuo A."/>
            <person name="Thoen E."/>
            <person name="Andreopoulos B."/>
            <person name="Lu D."/>
            <person name="Skrede I."/>
            <person name="Drula E."/>
            <person name="Henrissat B."/>
            <person name="Morin E."/>
            <person name="Kohler A."/>
            <person name="Barry K."/>
            <person name="LaButti K."/>
            <person name="Morin E."/>
            <person name="Salamov A."/>
            <person name="Lipzen A."/>
            <person name="Mereny Z."/>
            <person name="Hegedus B."/>
            <person name="Baldrian P."/>
            <person name="Stursova M."/>
            <person name="Weitz H."/>
            <person name="Taylor A."/>
            <person name="Grigoriev I.V."/>
            <person name="Nagy L.G."/>
            <person name="Martin F."/>
            <person name="Kauserud H."/>
        </authorList>
    </citation>
    <scope>NUCLEOTIDE SEQUENCE</scope>
    <source>
        <strain evidence="3">CBHHK182m</strain>
    </source>
</reference>
<feature type="region of interest" description="Disordered" evidence="1">
    <location>
        <begin position="142"/>
        <end position="172"/>
    </location>
</feature>
<comment type="caution">
    <text evidence="3">The sequence shown here is derived from an EMBL/GenBank/DDBJ whole genome shotgun (WGS) entry which is preliminary data.</text>
</comment>
<keyword evidence="2" id="KW-0812">Transmembrane</keyword>